<evidence type="ECO:0000256" key="3">
    <source>
        <dbReference type="ARBA" id="ARBA00023235"/>
    </source>
</evidence>
<comment type="caution">
    <text evidence="4">The sequence shown here is derived from an EMBL/GenBank/DDBJ whole genome shotgun (WGS) entry which is preliminary data.</text>
</comment>
<dbReference type="EMBL" id="JBEUOH010000016">
    <property type="protein sequence ID" value="KAL0871897.1"/>
    <property type="molecule type" value="Genomic_DNA"/>
</dbReference>
<dbReference type="SUPFAM" id="SSF52096">
    <property type="entry name" value="ClpP/crotonase"/>
    <property type="match status" value="1"/>
</dbReference>
<comment type="subcellular location">
    <subcellularLocation>
        <location evidence="1">Peroxisome</location>
    </subcellularLocation>
</comment>
<dbReference type="GO" id="GO:0005777">
    <property type="term" value="C:peroxisome"/>
    <property type="evidence" value="ECO:0007669"/>
    <property type="project" value="UniProtKB-SubCell"/>
</dbReference>
<evidence type="ECO:0000313" key="5">
    <source>
        <dbReference type="EMBL" id="KAL0871897.1"/>
    </source>
</evidence>
<dbReference type="PANTHER" id="PTHR43684:SF1">
    <property type="entry name" value="ENOYL-COA DELTA ISOMERASE 2"/>
    <property type="match status" value="1"/>
</dbReference>
<evidence type="ECO:0000256" key="1">
    <source>
        <dbReference type="ARBA" id="ARBA00004275"/>
    </source>
</evidence>
<dbReference type="AlphaFoldDB" id="A0ABD0SRM0"/>
<keyword evidence="2" id="KW-0576">Peroxisome</keyword>
<evidence type="ECO:0000313" key="6">
    <source>
        <dbReference type="Proteomes" id="UP001549920"/>
    </source>
</evidence>
<name>A0ABD0SRM0_LOXSC</name>
<dbReference type="InterPro" id="IPR051053">
    <property type="entry name" value="ECH/Chromodomain_protein"/>
</dbReference>
<dbReference type="InterPro" id="IPR029045">
    <property type="entry name" value="ClpP/crotonase-like_dom_sf"/>
</dbReference>
<dbReference type="EMBL" id="JBEDNZ010000016">
    <property type="protein sequence ID" value="KAL0822498.1"/>
    <property type="molecule type" value="Genomic_DNA"/>
</dbReference>
<dbReference type="CDD" id="cd06558">
    <property type="entry name" value="crotonase-like"/>
    <property type="match status" value="1"/>
</dbReference>
<sequence length="244" mass="27534">MDSETNIITELCDGGIKVIRYNKPKKKNALDVNMYRRVIDTLQEASTDDNISVVVLTGTGDFYSSGNDLTAERDYKGNYDLYPTLSEFIRAFIEFPKILVAIVNGPAIGIAVTTLPLCDLVFASENSYFSTPFTKLGIVAEGCSSFTFSRLMGERKALEMLLFNYKMPAVEALQCGFVNDVYKPEELQNKVWDKIVQLSNLKSEALIECKKLIRGQVKEHLLQINDIELKVVQKMTRYLTKSKI</sequence>
<proteinExistence type="predicted"/>
<evidence type="ECO:0008006" key="8">
    <source>
        <dbReference type="Google" id="ProtNLM"/>
    </source>
</evidence>
<organism evidence="4 7">
    <name type="scientific">Loxostege sticticalis</name>
    <name type="common">Beet webworm moth</name>
    <dbReference type="NCBI Taxonomy" id="481309"/>
    <lineage>
        <taxon>Eukaryota</taxon>
        <taxon>Metazoa</taxon>
        <taxon>Ecdysozoa</taxon>
        <taxon>Arthropoda</taxon>
        <taxon>Hexapoda</taxon>
        <taxon>Insecta</taxon>
        <taxon>Pterygota</taxon>
        <taxon>Neoptera</taxon>
        <taxon>Endopterygota</taxon>
        <taxon>Lepidoptera</taxon>
        <taxon>Glossata</taxon>
        <taxon>Ditrysia</taxon>
        <taxon>Pyraloidea</taxon>
        <taxon>Crambidae</taxon>
        <taxon>Pyraustinae</taxon>
        <taxon>Loxostege</taxon>
    </lineage>
</organism>
<dbReference type="Gene3D" id="3.90.226.10">
    <property type="entry name" value="2-enoyl-CoA Hydratase, Chain A, domain 1"/>
    <property type="match status" value="1"/>
</dbReference>
<dbReference type="InterPro" id="IPR001753">
    <property type="entry name" value="Enoyl-CoA_hydra/iso"/>
</dbReference>
<keyword evidence="6" id="KW-1185">Reference proteome</keyword>
<reference evidence="6 7" key="1">
    <citation type="submission" date="2024-06" db="EMBL/GenBank/DDBJ databases">
        <title>A chromosome-level genome assembly of beet webworm, Loxostege sticticalis.</title>
        <authorList>
            <person name="Zhang Y."/>
        </authorList>
    </citation>
    <scope>NUCLEOTIDE SEQUENCE [LARGE SCALE GENOMIC DNA]</scope>
    <source>
        <strain evidence="5">AQ026</strain>
        <strain evidence="4">AQ028</strain>
        <tissue evidence="4">Male pupae</tissue>
        <tissue evidence="5">Whole body</tissue>
    </source>
</reference>
<keyword evidence="3" id="KW-0413">Isomerase</keyword>
<dbReference type="Pfam" id="PF00378">
    <property type="entry name" value="ECH_1"/>
    <property type="match status" value="1"/>
</dbReference>
<protein>
    <recommendedName>
        <fullName evidence="8">Enoyl-CoA delta isomerase 2, mitochondrial</fullName>
    </recommendedName>
</protein>
<dbReference type="Proteomes" id="UP001549921">
    <property type="component" value="Unassembled WGS sequence"/>
</dbReference>
<dbReference type="GO" id="GO:0004165">
    <property type="term" value="F:delta(3)-delta(2)-enoyl-CoA isomerase activity"/>
    <property type="evidence" value="ECO:0007669"/>
    <property type="project" value="UniProtKB-ARBA"/>
</dbReference>
<gene>
    <name evidence="5" type="ORF">ABMA27_004356</name>
    <name evidence="4" type="ORF">ABMA28_004552</name>
</gene>
<evidence type="ECO:0000256" key="2">
    <source>
        <dbReference type="ARBA" id="ARBA00023140"/>
    </source>
</evidence>
<dbReference type="Proteomes" id="UP001549920">
    <property type="component" value="Unassembled WGS sequence"/>
</dbReference>
<accession>A0ABD0SRM0</accession>
<dbReference type="PANTHER" id="PTHR43684">
    <property type="match status" value="1"/>
</dbReference>
<evidence type="ECO:0000313" key="7">
    <source>
        <dbReference type="Proteomes" id="UP001549921"/>
    </source>
</evidence>
<evidence type="ECO:0000313" key="4">
    <source>
        <dbReference type="EMBL" id="KAL0822498.1"/>
    </source>
</evidence>